<comment type="similarity">
    <text evidence="1">Belongs to the sel-1 family.</text>
</comment>
<keyword evidence="4" id="KW-1185">Reference proteome</keyword>
<dbReference type="InterPro" id="IPR011009">
    <property type="entry name" value="Kinase-like_dom_sf"/>
</dbReference>
<dbReference type="Gene3D" id="1.25.40.10">
    <property type="entry name" value="Tetratricopeptide repeat domain"/>
    <property type="match status" value="2"/>
</dbReference>
<dbReference type="InterPro" id="IPR000719">
    <property type="entry name" value="Prot_kinase_dom"/>
</dbReference>
<accession>A0A1J4JSM9</accession>
<dbReference type="EMBL" id="MLAK01000950">
    <property type="protein sequence ID" value="OHT00516.1"/>
    <property type="molecule type" value="Genomic_DNA"/>
</dbReference>
<dbReference type="InterPro" id="IPR050767">
    <property type="entry name" value="Sel1_AlgK"/>
</dbReference>
<dbReference type="PANTHER" id="PTHR11102">
    <property type="entry name" value="SEL-1-LIKE PROTEIN"/>
    <property type="match status" value="1"/>
</dbReference>
<dbReference type="SMART" id="SM00220">
    <property type="entry name" value="S_TKc"/>
    <property type="match status" value="1"/>
</dbReference>
<dbReference type="Pfam" id="PF00069">
    <property type="entry name" value="Pkinase"/>
    <property type="match status" value="1"/>
</dbReference>
<dbReference type="PANTHER" id="PTHR11102:SF160">
    <property type="entry name" value="ERAD-ASSOCIATED E3 UBIQUITIN-PROTEIN LIGASE COMPONENT HRD3"/>
    <property type="match status" value="1"/>
</dbReference>
<dbReference type="GeneID" id="94843370"/>
<comment type="caution">
    <text evidence="3">The sequence shown here is derived from an EMBL/GenBank/DDBJ whole genome shotgun (WGS) entry which is preliminary data.</text>
</comment>
<evidence type="ECO:0000313" key="3">
    <source>
        <dbReference type="EMBL" id="OHT00516.1"/>
    </source>
</evidence>
<dbReference type="SUPFAM" id="SSF81901">
    <property type="entry name" value="HCP-like"/>
    <property type="match status" value="3"/>
</dbReference>
<gene>
    <name evidence="3" type="ORF">TRFO_32746</name>
</gene>
<dbReference type="RefSeq" id="XP_068353652.1">
    <property type="nucleotide sequence ID" value="XM_068508666.1"/>
</dbReference>
<dbReference type="InterPro" id="IPR008271">
    <property type="entry name" value="Ser/Thr_kinase_AS"/>
</dbReference>
<dbReference type="Gene3D" id="1.10.510.10">
    <property type="entry name" value="Transferase(Phosphotransferase) domain 1"/>
    <property type="match status" value="1"/>
</dbReference>
<organism evidence="3 4">
    <name type="scientific">Tritrichomonas foetus</name>
    <dbReference type="NCBI Taxonomy" id="1144522"/>
    <lineage>
        <taxon>Eukaryota</taxon>
        <taxon>Metamonada</taxon>
        <taxon>Parabasalia</taxon>
        <taxon>Tritrichomonadida</taxon>
        <taxon>Tritrichomonadidae</taxon>
        <taxon>Tritrichomonas</taxon>
    </lineage>
</organism>
<dbReference type="AlphaFoldDB" id="A0A1J4JSM9"/>
<evidence type="ECO:0000256" key="1">
    <source>
        <dbReference type="ARBA" id="ARBA00038101"/>
    </source>
</evidence>
<evidence type="ECO:0000313" key="4">
    <source>
        <dbReference type="Proteomes" id="UP000179807"/>
    </source>
</evidence>
<dbReference type="Proteomes" id="UP000179807">
    <property type="component" value="Unassembled WGS sequence"/>
</dbReference>
<evidence type="ECO:0000259" key="2">
    <source>
        <dbReference type="PROSITE" id="PS50011"/>
    </source>
</evidence>
<name>A0A1J4JSM9_9EUKA</name>
<dbReference type="SUPFAM" id="SSF56112">
    <property type="entry name" value="Protein kinase-like (PK-like)"/>
    <property type="match status" value="1"/>
</dbReference>
<dbReference type="GO" id="GO:0005524">
    <property type="term" value="F:ATP binding"/>
    <property type="evidence" value="ECO:0007669"/>
    <property type="project" value="InterPro"/>
</dbReference>
<dbReference type="Pfam" id="PF08238">
    <property type="entry name" value="Sel1"/>
    <property type="match status" value="9"/>
</dbReference>
<dbReference type="OrthoDB" id="2384430at2759"/>
<sequence length="809" mass="92434">MKYLSPSDFPNFKVFGQTKKEGFLGQSFLVSDRNGSFYILKILNFENLSNNKNDFFNQTEKLTQISHPSLIQFSFLSNINFLNQNFPMFFTPFVGEHCSLGDYFHGIWNHKSDQLSNLEIMTPTQKYIILLGIAAGMYYLHHKCNIIHADLKPSNILLDLNKYPLISDYGISSIFLREKRIKYSKDLSVVSCMPPELILRKEIGKYSDVYSFGMISYQLITNHISFPKITKRKDLIQLIKLGISPFSFTSNKDDDITPIFKELLERCMSIDIKKRPKFDHIYSLLRNDLRYIFNGADINEINNFKLYLDNNILKTNSLLNQTELAFESEENQIHINNANNGNIDEMLYVGESKVKGLNGFSKDKNGEIFLIKAAKADLPQAEIEYADYLINKKTVESYTHAFKLLDNAIQKGIKNISSRSKCKLAFMFKFGLGVPADLKLSAQLLKESAEENCIEGLIGYGQILENGEGTNFDPEKAAIYYKKAMELGSNQGKALYGRLLVDGESIEQNINLGVKYITESMKSGDCFGINQFGYLYEKGIGVRKNPRTALLYFLLAAERGDTYAMNNCGNLYEKGIKSMIDENKAVHYYKRAAKLGDTFALWKYSDCLLNGTGVKKNQQKAIQILQKAVDAGNNRALYKLAKYYDKSRDNKKAIELYKQLAVNEFSFYKYGFFLEKGFGCESNPSLAVEYYKKSVKRHEKDGIFRLAMCYINGIGVPCDQIQALKYLKIGTELGHPVSKKYYHKNLSSMPTEEAMKFITENIDYSNAYSLKEHADIFYYGLAGVPKDMNKAMELYQKASDLGLYFRPRS</sequence>
<proteinExistence type="inferred from homology"/>
<dbReference type="PROSITE" id="PS00108">
    <property type="entry name" value="PROTEIN_KINASE_ST"/>
    <property type="match status" value="1"/>
</dbReference>
<feature type="domain" description="Protein kinase" evidence="2">
    <location>
        <begin position="13"/>
        <end position="292"/>
    </location>
</feature>
<dbReference type="GO" id="GO:0004672">
    <property type="term" value="F:protein kinase activity"/>
    <property type="evidence" value="ECO:0007669"/>
    <property type="project" value="InterPro"/>
</dbReference>
<dbReference type="VEuPathDB" id="TrichDB:TRFO_32746"/>
<dbReference type="InterPro" id="IPR011990">
    <property type="entry name" value="TPR-like_helical_dom_sf"/>
</dbReference>
<dbReference type="InterPro" id="IPR006597">
    <property type="entry name" value="Sel1-like"/>
</dbReference>
<reference evidence="3" key="1">
    <citation type="submission" date="2016-10" db="EMBL/GenBank/DDBJ databases">
        <authorList>
            <person name="Benchimol M."/>
            <person name="Almeida L.G."/>
            <person name="Vasconcelos A.T."/>
            <person name="Perreira-Neves A."/>
            <person name="Rosa I.A."/>
            <person name="Tasca T."/>
            <person name="Bogo M.R."/>
            <person name="de Souza W."/>
        </authorList>
    </citation>
    <scope>NUCLEOTIDE SEQUENCE [LARGE SCALE GENOMIC DNA]</scope>
    <source>
        <strain evidence="3">K</strain>
    </source>
</reference>
<protein>
    <recommendedName>
        <fullName evidence="2">Protein kinase domain-containing protein</fullName>
    </recommendedName>
</protein>
<dbReference type="SMART" id="SM00671">
    <property type="entry name" value="SEL1"/>
    <property type="match status" value="10"/>
</dbReference>
<dbReference type="PROSITE" id="PS50011">
    <property type="entry name" value="PROTEIN_KINASE_DOM"/>
    <property type="match status" value="1"/>
</dbReference>